<protein>
    <submittedName>
        <fullName evidence="6">Two component transcriptional regulator, LuxR family</fullName>
    </submittedName>
</protein>
<keyword evidence="1 3" id="KW-0597">Phosphoprotein</keyword>
<evidence type="ECO:0000259" key="5">
    <source>
        <dbReference type="PROSITE" id="PS50110"/>
    </source>
</evidence>
<dbReference type="GO" id="GO:0000160">
    <property type="term" value="P:phosphorelay signal transduction system"/>
    <property type="evidence" value="ECO:0007669"/>
    <property type="project" value="InterPro"/>
</dbReference>
<dbReference type="SMART" id="SM00448">
    <property type="entry name" value="REC"/>
    <property type="match status" value="1"/>
</dbReference>
<feature type="modified residue" description="4-aspartylphosphate" evidence="3">
    <location>
        <position position="62"/>
    </location>
</feature>
<dbReference type="SUPFAM" id="SSF52172">
    <property type="entry name" value="CheY-like"/>
    <property type="match status" value="1"/>
</dbReference>
<dbReference type="PROSITE" id="PS50110">
    <property type="entry name" value="RESPONSE_REGULATORY"/>
    <property type="match status" value="1"/>
</dbReference>
<dbReference type="Gene3D" id="3.40.50.2300">
    <property type="match status" value="1"/>
</dbReference>
<feature type="domain" description="Response regulatory" evidence="5">
    <location>
        <begin position="11"/>
        <end position="127"/>
    </location>
</feature>
<evidence type="ECO:0000259" key="4">
    <source>
        <dbReference type="PROSITE" id="PS50043"/>
    </source>
</evidence>
<dbReference type="OrthoDB" id="3827286at2"/>
<dbReference type="EMBL" id="CP002198">
    <property type="protein sequence ID" value="ADN12470.1"/>
    <property type="molecule type" value="Genomic_DNA"/>
</dbReference>
<sequence length="224" mass="24839">MDENKTLTPIRILLVDDHNLMRRGLKGLFALNPDYEVIGEATDGLQAIELQEQLKPDIILMDIDLPLLDGISATQRIKRDDTATKILALSAYDHDTQVLGMLASGADGYCLKNIEWEELLVIIRLISHGGVYLDPRIAHKVSHLLKSGSFAVETNTTPKAVTVLSERERLILKLIAEGFSNKKIAEQLFLSPGTIKSYVRMLLNKLSVDDRVQAAAKAVREGLI</sequence>
<dbReference type="InterPro" id="IPR000792">
    <property type="entry name" value="Tscrpt_reg_LuxR_C"/>
</dbReference>
<feature type="domain" description="HTH luxR-type" evidence="4">
    <location>
        <begin position="157"/>
        <end position="222"/>
    </location>
</feature>
<dbReference type="PROSITE" id="PS50043">
    <property type="entry name" value="HTH_LUXR_2"/>
    <property type="match status" value="1"/>
</dbReference>
<dbReference type="InterPro" id="IPR039420">
    <property type="entry name" value="WalR-like"/>
</dbReference>
<dbReference type="InterPro" id="IPR011006">
    <property type="entry name" value="CheY-like_superfamily"/>
</dbReference>
<dbReference type="KEGG" id="cyj:Cyan7822_0425"/>
<dbReference type="PANTHER" id="PTHR43214">
    <property type="entry name" value="TWO-COMPONENT RESPONSE REGULATOR"/>
    <property type="match status" value="1"/>
</dbReference>
<name>E0U783_GLOV7</name>
<accession>E0U783</accession>
<proteinExistence type="predicted"/>
<dbReference type="Proteomes" id="UP000008206">
    <property type="component" value="Chromosome"/>
</dbReference>
<dbReference type="Pfam" id="PF00196">
    <property type="entry name" value="GerE"/>
    <property type="match status" value="1"/>
</dbReference>
<evidence type="ECO:0000256" key="1">
    <source>
        <dbReference type="ARBA" id="ARBA00022553"/>
    </source>
</evidence>
<dbReference type="GO" id="GO:0006355">
    <property type="term" value="P:regulation of DNA-templated transcription"/>
    <property type="evidence" value="ECO:0007669"/>
    <property type="project" value="InterPro"/>
</dbReference>
<dbReference type="PANTHER" id="PTHR43214:SF37">
    <property type="entry name" value="TRANSCRIPTIONAL REGULATORY PROTEIN YDFI"/>
    <property type="match status" value="1"/>
</dbReference>
<dbReference type="STRING" id="497965.Cyan7822_0425"/>
<dbReference type="eggNOG" id="COG2197">
    <property type="taxonomic scope" value="Bacteria"/>
</dbReference>
<dbReference type="AlphaFoldDB" id="E0U783"/>
<evidence type="ECO:0000313" key="6">
    <source>
        <dbReference type="EMBL" id="ADN12470.1"/>
    </source>
</evidence>
<evidence type="ECO:0000256" key="2">
    <source>
        <dbReference type="ARBA" id="ARBA00023125"/>
    </source>
</evidence>
<organism evidence="6 7">
    <name type="scientific">Gloeothece verrucosa (strain PCC 7822)</name>
    <name type="common">Cyanothece sp. (strain PCC 7822)</name>
    <dbReference type="NCBI Taxonomy" id="497965"/>
    <lineage>
        <taxon>Bacteria</taxon>
        <taxon>Bacillati</taxon>
        <taxon>Cyanobacteriota</taxon>
        <taxon>Cyanophyceae</taxon>
        <taxon>Oscillatoriophycideae</taxon>
        <taxon>Chroococcales</taxon>
        <taxon>Aphanothecaceae</taxon>
        <taxon>Gloeothece</taxon>
        <taxon>Gloeothece verrucosa</taxon>
    </lineage>
</organism>
<dbReference type="CDD" id="cd06170">
    <property type="entry name" value="LuxR_C_like"/>
    <property type="match status" value="1"/>
</dbReference>
<dbReference type="CDD" id="cd17535">
    <property type="entry name" value="REC_NarL-like"/>
    <property type="match status" value="1"/>
</dbReference>
<gene>
    <name evidence="6" type="ordered locus">Cyan7822_0425</name>
</gene>
<dbReference type="InterPro" id="IPR058245">
    <property type="entry name" value="NreC/VraR/RcsB-like_REC"/>
</dbReference>
<dbReference type="GO" id="GO:0003677">
    <property type="term" value="F:DNA binding"/>
    <property type="evidence" value="ECO:0007669"/>
    <property type="project" value="UniProtKB-KW"/>
</dbReference>
<keyword evidence="2" id="KW-0238">DNA-binding</keyword>
<keyword evidence="7" id="KW-1185">Reference proteome</keyword>
<evidence type="ECO:0000256" key="3">
    <source>
        <dbReference type="PROSITE-ProRule" id="PRU00169"/>
    </source>
</evidence>
<dbReference type="RefSeq" id="WP_013320580.1">
    <property type="nucleotide sequence ID" value="NC_014501.1"/>
</dbReference>
<dbReference type="InterPro" id="IPR001789">
    <property type="entry name" value="Sig_transdc_resp-reg_receiver"/>
</dbReference>
<dbReference type="SMART" id="SM00421">
    <property type="entry name" value="HTH_LUXR"/>
    <property type="match status" value="1"/>
</dbReference>
<dbReference type="Pfam" id="PF00072">
    <property type="entry name" value="Response_reg"/>
    <property type="match status" value="1"/>
</dbReference>
<dbReference type="HOGENOM" id="CLU_000445_90_10_3"/>
<dbReference type="PRINTS" id="PR00038">
    <property type="entry name" value="HTHLUXR"/>
</dbReference>
<reference evidence="7" key="1">
    <citation type="journal article" date="2011" name="MBio">
        <title>Novel metabolic attributes of the genus Cyanothece, comprising a group of unicellular nitrogen-fixing Cyanobacteria.</title>
        <authorList>
            <person name="Bandyopadhyay A."/>
            <person name="Elvitigala T."/>
            <person name="Welsh E."/>
            <person name="Stockel J."/>
            <person name="Liberton M."/>
            <person name="Min H."/>
            <person name="Sherman L.A."/>
            <person name="Pakrasi H.B."/>
        </authorList>
    </citation>
    <scope>NUCLEOTIDE SEQUENCE [LARGE SCALE GENOMIC DNA]</scope>
    <source>
        <strain evidence="7">PCC 7822</strain>
    </source>
</reference>
<evidence type="ECO:0000313" key="7">
    <source>
        <dbReference type="Proteomes" id="UP000008206"/>
    </source>
</evidence>